<dbReference type="Proteomes" id="UP001482620">
    <property type="component" value="Unassembled WGS sequence"/>
</dbReference>
<sequence>MVVTGLGGTPVCPAMARGLPDSLDFKGQMGQRVRKESPYTSQTAAFRAYQVFQDPWVHLVIEVVMVHLVSKVQGDLTDSLDSPVLLGPKGRWAAVVTFIEEGKETRLFGENLFSTRNIQFSLQPLRGQ</sequence>
<name>A0ABV0UGQ0_9TELE</name>
<comment type="caution">
    <text evidence="1">The sequence shown here is derived from an EMBL/GenBank/DDBJ whole genome shotgun (WGS) entry which is preliminary data.</text>
</comment>
<organism evidence="1 2">
    <name type="scientific">Ilyodon furcidens</name>
    <name type="common">goldbreast splitfin</name>
    <dbReference type="NCBI Taxonomy" id="33524"/>
    <lineage>
        <taxon>Eukaryota</taxon>
        <taxon>Metazoa</taxon>
        <taxon>Chordata</taxon>
        <taxon>Craniata</taxon>
        <taxon>Vertebrata</taxon>
        <taxon>Euteleostomi</taxon>
        <taxon>Actinopterygii</taxon>
        <taxon>Neopterygii</taxon>
        <taxon>Teleostei</taxon>
        <taxon>Neoteleostei</taxon>
        <taxon>Acanthomorphata</taxon>
        <taxon>Ovalentaria</taxon>
        <taxon>Atherinomorphae</taxon>
        <taxon>Cyprinodontiformes</taxon>
        <taxon>Goodeidae</taxon>
        <taxon>Ilyodon</taxon>
    </lineage>
</organism>
<dbReference type="EMBL" id="JAHRIQ010071070">
    <property type="protein sequence ID" value="MEQ2244412.1"/>
    <property type="molecule type" value="Genomic_DNA"/>
</dbReference>
<proteinExistence type="predicted"/>
<accession>A0ABV0UGQ0</accession>
<gene>
    <name evidence="1" type="ORF">ILYODFUR_016880</name>
</gene>
<protein>
    <submittedName>
        <fullName evidence="1">Uncharacterized protein</fullName>
    </submittedName>
</protein>
<evidence type="ECO:0000313" key="1">
    <source>
        <dbReference type="EMBL" id="MEQ2244412.1"/>
    </source>
</evidence>
<evidence type="ECO:0000313" key="2">
    <source>
        <dbReference type="Proteomes" id="UP001482620"/>
    </source>
</evidence>
<reference evidence="1 2" key="1">
    <citation type="submission" date="2021-06" db="EMBL/GenBank/DDBJ databases">
        <authorList>
            <person name="Palmer J.M."/>
        </authorList>
    </citation>
    <scope>NUCLEOTIDE SEQUENCE [LARGE SCALE GENOMIC DNA]</scope>
    <source>
        <strain evidence="2">if_2019</strain>
        <tissue evidence="1">Muscle</tissue>
    </source>
</reference>
<keyword evidence="2" id="KW-1185">Reference proteome</keyword>